<protein>
    <submittedName>
        <fullName evidence="2">Uncharacterized protein</fullName>
    </submittedName>
</protein>
<sequence length="257" mass="27950">MADKEDAGCAHACLTDRQTSSRDASVLLLLMTPIAGSVNHEAKLTGSHRSAVNSCSSDGRTRFQGGSAAPEVGEREIPEKTRRSMAFSGTIPTCENPATRPGIEPGSPWWEASSMSIDYSLLARTPDVAPTQGGTRRLREQHQEHWCATTLFYPPISSVGATVAVWLDHSPPTKAIRIKSPAGESCRTMPLVGGFSRGSPVSPALSFRCRSILTSTTLIGSQDLAVKSRPNLFIQYRRLKYLSRYTEKNRDEVLGET</sequence>
<dbReference type="EMBL" id="JARBHB010000016">
    <property type="protein sequence ID" value="KAJ8866765.1"/>
    <property type="molecule type" value="Genomic_DNA"/>
</dbReference>
<accession>A0ABQ9G2R8</accession>
<dbReference type="Proteomes" id="UP001159363">
    <property type="component" value="Chromosome 15"/>
</dbReference>
<keyword evidence="3" id="KW-1185">Reference proteome</keyword>
<proteinExistence type="predicted"/>
<evidence type="ECO:0000313" key="3">
    <source>
        <dbReference type="Proteomes" id="UP001159363"/>
    </source>
</evidence>
<evidence type="ECO:0000256" key="1">
    <source>
        <dbReference type="SAM" id="MobiDB-lite"/>
    </source>
</evidence>
<feature type="region of interest" description="Disordered" evidence="1">
    <location>
        <begin position="50"/>
        <end position="77"/>
    </location>
</feature>
<organism evidence="2 3">
    <name type="scientific">Dryococelus australis</name>
    <dbReference type="NCBI Taxonomy" id="614101"/>
    <lineage>
        <taxon>Eukaryota</taxon>
        <taxon>Metazoa</taxon>
        <taxon>Ecdysozoa</taxon>
        <taxon>Arthropoda</taxon>
        <taxon>Hexapoda</taxon>
        <taxon>Insecta</taxon>
        <taxon>Pterygota</taxon>
        <taxon>Neoptera</taxon>
        <taxon>Polyneoptera</taxon>
        <taxon>Phasmatodea</taxon>
        <taxon>Verophasmatodea</taxon>
        <taxon>Anareolatae</taxon>
        <taxon>Phasmatidae</taxon>
        <taxon>Eurycanthinae</taxon>
        <taxon>Dryococelus</taxon>
    </lineage>
</organism>
<gene>
    <name evidence="2" type="ORF">PR048_032626</name>
</gene>
<comment type="caution">
    <text evidence="2">The sequence shown here is derived from an EMBL/GenBank/DDBJ whole genome shotgun (WGS) entry which is preliminary data.</text>
</comment>
<name>A0ABQ9G2R8_9NEOP</name>
<reference evidence="2 3" key="1">
    <citation type="submission" date="2023-02" db="EMBL/GenBank/DDBJ databases">
        <title>LHISI_Scaffold_Assembly.</title>
        <authorList>
            <person name="Stuart O.P."/>
            <person name="Cleave R."/>
            <person name="Magrath M.J.L."/>
            <person name="Mikheyev A.S."/>
        </authorList>
    </citation>
    <scope>NUCLEOTIDE SEQUENCE [LARGE SCALE GENOMIC DNA]</scope>
    <source>
        <strain evidence="2">Daus_M_001</strain>
        <tissue evidence="2">Leg muscle</tissue>
    </source>
</reference>
<evidence type="ECO:0000313" key="2">
    <source>
        <dbReference type="EMBL" id="KAJ8866765.1"/>
    </source>
</evidence>